<accession>A0A1Q9CQV5</accession>
<dbReference type="InterPro" id="IPR015422">
    <property type="entry name" value="PyrdxlP-dep_Trfase_small"/>
</dbReference>
<keyword evidence="6" id="KW-0028">Amino-acid biosynthesis</keyword>
<dbReference type="GO" id="GO:0030170">
    <property type="term" value="F:pyridoxal phosphate binding"/>
    <property type="evidence" value="ECO:0007669"/>
    <property type="project" value="TreeGrafter"/>
</dbReference>
<evidence type="ECO:0000256" key="3">
    <source>
        <dbReference type="ARBA" id="ARBA00006904"/>
    </source>
</evidence>
<proteinExistence type="inferred from homology"/>
<evidence type="ECO:0000256" key="4">
    <source>
        <dbReference type="ARBA" id="ARBA00013030"/>
    </source>
</evidence>
<dbReference type="SUPFAM" id="SSF53383">
    <property type="entry name" value="PLP-dependent transferases"/>
    <property type="match status" value="1"/>
</dbReference>
<feature type="region of interest" description="Disordered" evidence="11">
    <location>
        <begin position="1110"/>
        <end position="1131"/>
    </location>
</feature>
<dbReference type="PANTHER" id="PTHR43247:SF1">
    <property type="entry name" value="PHOSPHOSERINE AMINOTRANSFERASE"/>
    <property type="match status" value="1"/>
</dbReference>
<keyword evidence="8" id="KW-0663">Pyridoxal phosphate</keyword>
<dbReference type="Pfam" id="PF00266">
    <property type="entry name" value="Aminotran_5"/>
    <property type="match status" value="1"/>
</dbReference>
<keyword evidence="5 14" id="KW-0032">Aminotransferase</keyword>
<dbReference type="UniPathway" id="UPA00135">
    <property type="reaction ID" value="UER00197"/>
</dbReference>
<dbReference type="NCBIfam" id="NF003764">
    <property type="entry name" value="PRK05355.1"/>
    <property type="match status" value="1"/>
</dbReference>
<feature type="transmembrane region" description="Helical" evidence="12">
    <location>
        <begin position="909"/>
        <end position="931"/>
    </location>
</feature>
<dbReference type="PANTHER" id="PTHR43247">
    <property type="entry name" value="PHOSPHOSERINE AMINOTRANSFERASE"/>
    <property type="match status" value="1"/>
</dbReference>
<dbReference type="InterPro" id="IPR022278">
    <property type="entry name" value="Pser_aminoTfrase"/>
</dbReference>
<dbReference type="InterPro" id="IPR015424">
    <property type="entry name" value="PyrdxlP-dep_Trfase"/>
</dbReference>
<keyword evidence="9" id="KW-0718">Serine biosynthesis</keyword>
<evidence type="ECO:0000313" key="14">
    <source>
        <dbReference type="EMBL" id="OLP85267.1"/>
    </source>
</evidence>
<evidence type="ECO:0000259" key="13">
    <source>
        <dbReference type="Pfam" id="PF00266"/>
    </source>
</evidence>
<evidence type="ECO:0000256" key="5">
    <source>
        <dbReference type="ARBA" id="ARBA00022576"/>
    </source>
</evidence>
<protein>
    <recommendedName>
        <fullName evidence="4">phosphoserine transaminase</fullName>
        <ecNumber evidence="4">2.6.1.52</ecNumber>
    </recommendedName>
</protein>
<evidence type="ECO:0000256" key="6">
    <source>
        <dbReference type="ARBA" id="ARBA00022605"/>
    </source>
</evidence>
<name>A0A1Q9CQV5_SYMMI</name>
<organism evidence="14 15">
    <name type="scientific">Symbiodinium microadriaticum</name>
    <name type="common">Dinoflagellate</name>
    <name type="synonym">Zooxanthella microadriatica</name>
    <dbReference type="NCBI Taxonomy" id="2951"/>
    <lineage>
        <taxon>Eukaryota</taxon>
        <taxon>Sar</taxon>
        <taxon>Alveolata</taxon>
        <taxon>Dinophyceae</taxon>
        <taxon>Suessiales</taxon>
        <taxon>Symbiodiniaceae</taxon>
        <taxon>Symbiodinium</taxon>
    </lineage>
</organism>
<dbReference type="HAMAP" id="MF_00160">
    <property type="entry name" value="SerC_aminotrans_5"/>
    <property type="match status" value="1"/>
</dbReference>
<dbReference type="Proteomes" id="UP000186817">
    <property type="component" value="Unassembled WGS sequence"/>
</dbReference>
<keyword evidence="15" id="KW-1185">Reference proteome</keyword>
<feature type="transmembrane region" description="Helical" evidence="12">
    <location>
        <begin position="817"/>
        <end position="837"/>
    </location>
</feature>
<dbReference type="Gene3D" id="3.40.640.10">
    <property type="entry name" value="Type I PLP-dependent aspartate aminotransferase-like (Major domain)"/>
    <property type="match status" value="1"/>
</dbReference>
<dbReference type="OrthoDB" id="1703350at2759"/>
<dbReference type="OMA" id="DAWWPAS"/>
<evidence type="ECO:0000256" key="2">
    <source>
        <dbReference type="ARBA" id="ARBA00005099"/>
    </source>
</evidence>
<keyword evidence="7 14" id="KW-0808">Transferase</keyword>
<dbReference type="InterPro" id="IPR000192">
    <property type="entry name" value="Aminotrans_V_dom"/>
</dbReference>
<dbReference type="GO" id="GO:0005737">
    <property type="term" value="C:cytoplasm"/>
    <property type="evidence" value="ECO:0007669"/>
    <property type="project" value="TreeGrafter"/>
</dbReference>
<keyword evidence="12" id="KW-0472">Membrane</keyword>
<evidence type="ECO:0000256" key="10">
    <source>
        <dbReference type="ARBA" id="ARBA00049007"/>
    </source>
</evidence>
<comment type="cofactor">
    <cofactor evidence="1">
        <name>pyridoxal 5'-phosphate</name>
        <dbReference type="ChEBI" id="CHEBI:597326"/>
    </cofactor>
</comment>
<dbReference type="GO" id="GO:0004648">
    <property type="term" value="F:O-phospho-L-serine:2-oxoglutarate aminotransferase activity"/>
    <property type="evidence" value="ECO:0007669"/>
    <property type="project" value="UniProtKB-EC"/>
</dbReference>
<feature type="domain" description="Aminotransferase class V" evidence="13">
    <location>
        <begin position="286"/>
        <end position="594"/>
    </location>
</feature>
<dbReference type="EMBL" id="LSRX01000985">
    <property type="protein sequence ID" value="OLP85267.1"/>
    <property type="molecule type" value="Genomic_DNA"/>
</dbReference>
<reference evidence="14 15" key="1">
    <citation type="submission" date="2016-02" db="EMBL/GenBank/DDBJ databases">
        <title>Genome analysis of coral dinoflagellate symbionts highlights evolutionary adaptations to a symbiotic lifestyle.</title>
        <authorList>
            <person name="Aranda M."/>
            <person name="Li Y."/>
            <person name="Liew Y.J."/>
            <person name="Baumgarten S."/>
            <person name="Simakov O."/>
            <person name="Wilson M."/>
            <person name="Piel J."/>
            <person name="Ashoor H."/>
            <person name="Bougouffa S."/>
            <person name="Bajic V.B."/>
            <person name="Ryu T."/>
            <person name="Ravasi T."/>
            <person name="Bayer T."/>
            <person name="Micklem G."/>
            <person name="Kim H."/>
            <person name="Bhak J."/>
            <person name="Lajeunesse T.C."/>
            <person name="Voolstra C.R."/>
        </authorList>
    </citation>
    <scope>NUCLEOTIDE SEQUENCE [LARGE SCALE GENOMIC DNA]</scope>
    <source>
        <strain evidence="14 15">CCMP2467</strain>
    </source>
</reference>
<feature type="transmembrane region" description="Helical" evidence="12">
    <location>
        <begin position="883"/>
        <end position="903"/>
    </location>
</feature>
<evidence type="ECO:0000256" key="1">
    <source>
        <dbReference type="ARBA" id="ARBA00001933"/>
    </source>
</evidence>
<comment type="catalytic activity">
    <reaction evidence="10">
        <text>O-phospho-L-serine + 2-oxoglutarate = 3-phosphooxypyruvate + L-glutamate</text>
        <dbReference type="Rhea" id="RHEA:14329"/>
        <dbReference type="ChEBI" id="CHEBI:16810"/>
        <dbReference type="ChEBI" id="CHEBI:18110"/>
        <dbReference type="ChEBI" id="CHEBI:29985"/>
        <dbReference type="ChEBI" id="CHEBI:57524"/>
        <dbReference type="EC" id="2.6.1.52"/>
    </reaction>
</comment>
<dbReference type="EC" id="2.6.1.52" evidence="4"/>
<evidence type="ECO:0000256" key="8">
    <source>
        <dbReference type="ARBA" id="ARBA00022898"/>
    </source>
</evidence>
<comment type="similarity">
    <text evidence="3">Belongs to the class-V pyridoxal-phosphate-dependent aminotransferase family. SerC subfamily.</text>
</comment>
<feature type="transmembrane region" description="Helical" evidence="12">
    <location>
        <begin position="849"/>
        <end position="871"/>
    </location>
</feature>
<gene>
    <name evidence="14" type="primary">PSAT1</name>
    <name evidence="14" type="ORF">AK812_SmicGene33742</name>
</gene>
<evidence type="ECO:0000256" key="9">
    <source>
        <dbReference type="ARBA" id="ARBA00023299"/>
    </source>
</evidence>
<evidence type="ECO:0000313" key="15">
    <source>
        <dbReference type="Proteomes" id="UP000186817"/>
    </source>
</evidence>
<feature type="compositionally biased region" description="Low complexity" evidence="11">
    <location>
        <begin position="1110"/>
        <end position="1125"/>
    </location>
</feature>
<comment type="pathway">
    <text evidence="2">Amino-acid biosynthesis; L-serine biosynthesis; L-serine from 3-phospho-D-glycerate: step 2/3.</text>
</comment>
<feature type="transmembrane region" description="Helical" evidence="12">
    <location>
        <begin position="112"/>
        <end position="134"/>
    </location>
</feature>
<feature type="transmembrane region" description="Helical" evidence="12">
    <location>
        <begin position="1164"/>
        <end position="1189"/>
    </location>
</feature>
<comment type="caution">
    <text evidence="14">The sequence shown here is derived from an EMBL/GenBank/DDBJ whole genome shotgun (WGS) entry which is preliminary data.</text>
</comment>
<keyword evidence="12" id="KW-0812">Transmembrane</keyword>
<keyword evidence="12" id="KW-1133">Transmembrane helix</keyword>
<dbReference type="Gene3D" id="3.90.1150.10">
    <property type="entry name" value="Aspartate Aminotransferase, domain 1"/>
    <property type="match status" value="1"/>
</dbReference>
<evidence type="ECO:0000256" key="11">
    <source>
        <dbReference type="SAM" id="MobiDB-lite"/>
    </source>
</evidence>
<evidence type="ECO:0000256" key="7">
    <source>
        <dbReference type="ARBA" id="ARBA00022679"/>
    </source>
</evidence>
<feature type="transmembrane region" description="Helical" evidence="12">
    <location>
        <begin position="80"/>
        <end position="100"/>
    </location>
</feature>
<dbReference type="GO" id="GO:0006564">
    <property type="term" value="P:L-serine biosynthetic process"/>
    <property type="evidence" value="ECO:0007669"/>
    <property type="project" value="UniProtKB-KW"/>
</dbReference>
<sequence>MSKVKTEQLIMAAEAGVAAASAAAVGFGLFDYNRANYLYDAEFRFERFSTGREYAVEQSNQFRNDLRTLSALTMVKNNQYAGLAALDMALCIALYCAGRLGLHGPSPPGWIMALWLTSNAASFAFMALAILLALHASYRAQAASVNLLTRKIRVPVPSIRHLDKARRFSSEFEQQQWSDILRVPYLTNPGVPKTDETSANIAGSASRARSVSLKCRVLLMATILCRGLAHVGRRARPVTSAAGAGAKLHAANAPSHVAGSTTPFADLKHKPLTHTVHAGRARAINLAAGAAALPLEVLERASAEFVETDHSGMSVAEMGYRTKPFHRIMERAESSFRELLSIPDTHEVHFFNGGATLQFSAIPLNLLGGRNDGKPANYLMSGHWSEKASNEARLFGDVKEVAEDPKGLYFDIPDSKTWNFDRDAAYFHYTSADTRQGLEIRNFDFDAIPKGMPVCCDASANLGSAPIDVSKYGVLYAASHKNFSTAGVCYSIIRRDLISEETQMRAIPTMCNWVKFQNAPNKIYNVPVLVSIWIGALNTEWMIERGGVAAFEELAIQRSQLLYDVIDNSNGFYRTFVDSEAFRSRMQVVFTIGSGAGNDHDLVEKFLQRANDELGWLDIRSHPLGTPSDAIRVTMYNHQTLETIKVVREFMHMFQQEHASSGDYRDKAFCLALNKGATCCVAYHHLIWSNTCLSLVAFQPSFCEIDGYASFLTYVPRGAAFQVRQYIALDLLEVATGRCGPLAVLSLPLELQSFQASPGRRSRSTKASSWIREEFETDQAGTVTGTMQPGGLLPADSAPEHFRLYAAVQKEWFQYDIYARVCMLLGFSAFVQSLAFYGNGHIIVELRAFYVAHATAFVIEVLHVLLLRFDIIQGRVKSTDRTPAWFLWLGPVSVAFATVGMSLDFRTQFNIVAIVFTWICIFGAYICQFCYQLRILEVILPDDVRNPLKLEENIGDAWWPASWRCPSAFAHVLYFVAPPGRLQPGQFDLVREVKNGPQNDAFESAGVAGLESKPVDTSDASANPGMTAEEIAAQVQYLDRLFDYFMSDQVHSQMSESNTQRVKELFAEFSAARRKGAGPEAVRTFTDCLIALEGVQATEGLMKEGDFGTDTGYTSTGSMGSSGSSGEEEEESIKGYTWDGRRLWKTDAAVRLFQKKGEIEPWRLINLLQLAICGAWAFLILAMVVDIFLGDQGLVTAPHWSRPPMSRLSLEPHELGTPLGFPWYAGAKPWLPEQMAWHEEKREALSGFISAPHSGQEDGGGGHSHIHQGQARRLSADVHASPARSALRDILELLPGSEPAKEVPVQTVWPGFFEPRILACGPHGIAALSPRGVGALVPPAVAHHRAFEAARRFRLSGLTHLPPLLSAAFHPESQELMVVSRGGHVATCPDAGASPCAVHHAGLPVSAALRAAAVAWLRDEASKQHHLHAAFIDEALPGLVAVFKLLGKGQASTWHPLGEFSAPFSDEVKEPLSAKVSLSFAPGEIVLTTAAGVVHRRRLQDGLLAESSHRFGGVSTVVQWQDACPMIGGGLAHLRLRRKEGSQAWTPELLTQKLEHTEGRPSLFQ</sequence>
<dbReference type="InterPro" id="IPR015421">
    <property type="entry name" value="PyrdxlP-dep_Trfase_major"/>
</dbReference>
<evidence type="ECO:0000256" key="12">
    <source>
        <dbReference type="SAM" id="Phobius"/>
    </source>
</evidence>